<feature type="transmembrane region" description="Helical" evidence="2">
    <location>
        <begin position="443"/>
        <end position="468"/>
    </location>
</feature>
<feature type="transmembrane region" description="Helical" evidence="2">
    <location>
        <begin position="316"/>
        <end position="338"/>
    </location>
</feature>
<dbReference type="InParanoid" id="A0A167L9X9"/>
<keyword evidence="2" id="KW-1133">Transmembrane helix</keyword>
<evidence type="ECO:0000313" key="4">
    <source>
        <dbReference type="EMBL" id="OAD69935.1"/>
    </source>
</evidence>
<dbReference type="GeneID" id="28997605"/>
<reference evidence="5" key="1">
    <citation type="submission" date="2015-06" db="EMBL/GenBank/DDBJ databases">
        <title>Expansion of signal transduction pathways in fungi by whole-genome duplication.</title>
        <authorList>
            <consortium name="DOE Joint Genome Institute"/>
            <person name="Corrochano L.M."/>
            <person name="Kuo A."/>
            <person name="Marcet-Houben M."/>
            <person name="Polaino S."/>
            <person name="Salamov A."/>
            <person name="Villalobos J.M."/>
            <person name="Alvarez M.I."/>
            <person name="Avalos J."/>
            <person name="Benito E.P."/>
            <person name="Benoit I."/>
            <person name="Burger G."/>
            <person name="Camino L.P."/>
            <person name="Canovas D."/>
            <person name="Cerda-Olmedo E."/>
            <person name="Cheng J.-F."/>
            <person name="Dominguez A."/>
            <person name="Elias M."/>
            <person name="Eslava A.P."/>
            <person name="Glaser F."/>
            <person name="Grimwood J."/>
            <person name="Gutierrez G."/>
            <person name="Heitman J."/>
            <person name="Henrissat B."/>
            <person name="Iturriaga E.A."/>
            <person name="Lang B.F."/>
            <person name="Lavin J.L."/>
            <person name="Lee S."/>
            <person name="Li W."/>
            <person name="Lindquist E."/>
            <person name="Lopez-Garcia S."/>
            <person name="Luque E.M."/>
            <person name="Marcos A.T."/>
            <person name="Martin J."/>
            <person name="McCluskey K."/>
            <person name="Medina H.R."/>
            <person name="Miralles-Duran A."/>
            <person name="Miyazaki A."/>
            <person name="Munoz-Torres E."/>
            <person name="Oguiza J.A."/>
            <person name="Ohm R."/>
            <person name="Olmedo M."/>
            <person name="Orejas M."/>
            <person name="Ortiz-Castellanos L."/>
            <person name="Pisabarro A.G."/>
            <person name="Rodriguez-Romero J."/>
            <person name="Ruiz-Herrera J."/>
            <person name="Ruiz-Vazquez R."/>
            <person name="Sanz C."/>
            <person name="Schackwitz W."/>
            <person name="Schmutz J."/>
            <person name="Shahriari M."/>
            <person name="Shelest E."/>
            <person name="Silva-Franco F."/>
            <person name="Soanes D."/>
            <person name="Syed K."/>
            <person name="Tagua V.G."/>
            <person name="Talbot N.J."/>
            <person name="Thon M."/>
            <person name="De vries R.P."/>
            <person name="Wiebenga A."/>
            <person name="Yadav J.S."/>
            <person name="Braun E.L."/>
            <person name="Baker S."/>
            <person name="Garre V."/>
            <person name="Horwitz B."/>
            <person name="Torres-Martinez S."/>
            <person name="Idnurm A."/>
            <person name="Herrera-Estrella A."/>
            <person name="Gabaldon T."/>
            <person name="Grigoriev I.V."/>
        </authorList>
    </citation>
    <scope>NUCLEOTIDE SEQUENCE [LARGE SCALE GENOMIC DNA]</scope>
    <source>
        <strain evidence="5">NRRL 1555(-)</strain>
    </source>
</reference>
<evidence type="ECO:0000256" key="3">
    <source>
        <dbReference type="SAM" id="SignalP"/>
    </source>
</evidence>
<keyword evidence="2" id="KW-0472">Membrane</keyword>
<evidence type="ECO:0000313" key="5">
    <source>
        <dbReference type="Proteomes" id="UP000077315"/>
    </source>
</evidence>
<evidence type="ECO:0000256" key="1">
    <source>
        <dbReference type="SAM" id="MobiDB-lite"/>
    </source>
</evidence>
<protein>
    <submittedName>
        <fullName evidence="4">Uncharacterized protein</fullName>
    </submittedName>
</protein>
<keyword evidence="2" id="KW-0812">Transmembrane</keyword>
<sequence length="470" mass="52300">MIIQRLYFIPCILLLAFIPKSYASPIQQDENTFTSKLPVVSILRTVLLGYMTHILTIRPRTGVTDFPTVLRRISALIYPSSGIGTAVESIYKALRADKILGIAQFEPFLKQYKEEEEESKDKKTKDKGSDSLDSLDSTNTTALSSSLVTSESMPEHKKDIEYDAKTLGPSDIYSNASQLRDRLIKDAKAAGIEIKDHDNAPYLAAFLHVLGPDKAKKTKSCILNRSVTVGFNKAKTTVRMVSSCVAEEISVAGPGAVCENQAEILPKVFRYMTDSMIAQLEPAHNMDDTSFIAIFVTVGQLFFTTIECMDIDGDRWAKVIIIIFTTMSILQTFSLLVLHKQTMTFSIKDEDDEKILLKYDSLVLTEKELKDFGDKNEDLEDNEEVVIYSTLTGTIAFLLIGVWADYTIHSTTEWLVISWIISPMLFIFGIIIGVVLDFTNKVVATILFTCIIIGSIGCLTAATIIGYLPK</sequence>
<dbReference type="EMBL" id="KV440990">
    <property type="protein sequence ID" value="OAD69935.1"/>
    <property type="molecule type" value="Genomic_DNA"/>
</dbReference>
<proteinExistence type="predicted"/>
<feature type="compositionally biased region" description="Low complexity" evidence="1">
    <location>
        <begin position="131"/>
        <end position="152"/>
    </location>
</feature>
<dbReference type="Proteomes" id="UP000077315">
    <property type="component" value="Unassembled WGS sequence"/>
</dbReference>
<name>A0A167L9X9_PHYB8</name>
<keyword evidence="5" id="KW-1185">Reference proteome</keyword>
<dbReference type="VEuPathDB" id="FungiDB:PHYBLDRAFT_171958"/>
<feature type="compositionally biased region" description="Basic and acidic residues" evidence="1">
    <location>
        <begin position="119"/>
        <end position="130"/>
    </location>
</feature>
<accession>A0A167L9X9</accession>
<organism evidence="4 5">
    <name type="scientific">Phycomyces blakesleeanus (strain ATCC 8743b / DSM 1359 / FGSC 10004 / NBRC 33097 / NRRL 1555)</name>
    <dbReference type="NCBI Taxonomy" id="763407"/>
    <lineage>
        <taxon>Eukaryota</taxon>
        <taxon>Fungi</taxon>
        <taxon>Fungi incertae sedis</taxon>
        <taxon>Mucoromycota</taxon>
        <taxon>Mucoromycotina</taxon>
        <taxon>Mucoromycetes</taxon>
        <taxon>Mucorales</taxon>
        <taxon>Phycomycetaceae</taxon>
        <taxon>Phycomyces</taxon>
    </lineage>
</organism>
<feature type="region of interest" description="Disordered" evidence="1">
    <location>
        <begin position="115"/>
        <end position="155"/>
    </location>
</feature>
<gene>
    <name evidence="4" type="ORF">PHYBLDRAFT_171958</name>
</gene>
<evidence type="ECO:0000256" key="2">
    <source>
        <dbReference type="SAM" id="Phobius"/>
    </source>
</evidence>
<feature type="transmembrane region" description="Helical" evidence="2">
    <location>
        <begin position="385"/>
        <end position="404"/>
    </location>
</feature>
<feature type="signal peptide" evidence="3">
    <location>
        <begin position="1"/>
        <end position="23"/>
    </location>
</feature>
<keyword evidence="3" id="KW-0732">Signal</keyword>
<feature type="chain" id="PRO_5007889760" evidence="3">
    <location>
        <begin position="24"/>
        <end position="470"/>
    </location>
</feature>
<feature type="transmembrane region" description="Helical" evidence="2">
    <location>
        <begin position="416"/>
        <end position="436"/>
    </location>
</feature>
<dbReference type="RefSeq" id="XP_018287975.1">
    <property type="nucleotide sequence ID" value="XM_018436699.1"/>
</dbReference>
<dbReference type="AlphaFoldDB" id="A0A167L9X9"/>